<dbReference type="Pfam" id="PF23276">
    <property type="entry name" value="TPR_24"/>
    <property type="match status" value="1"/>
</dbReference>
<evidence type="ECO:0000259" key="6">
    <source>
        <dbReference type="Pfam" id="PF23276"/>
    </source>
</evidence>
<keyword evidence="8" id="KW-1185">Reference proteome</keyword>
<comment type="similarity">
    <text evidence="1">Belongs to the CCM1 family.</text>
</comment>
<evidence type="ECO:0000256" key="5">
    <source>
        <dbReference type="PROSITE-ProRule" id="PRU00708"/>
    </source>
</evidence>
<evidence type="ECO:0000256" key="2">
    <source>
        <dbReference type="ARBA" id="ARBA00022737"/>
    </source>
</evidence>
<dbReference type="OrthoDB" id="185373at2759"/>
<accession>A0A0D7BXJ4</accession>
<gene>
    <name evidence="7" type="ORF">CYLTODRAFT_340262</name>
</gene>
<dbReference type="PANTHER" id="PTHR47936">
    <property type="entry name" value="PPR_LONG DOMAIN-CONTAINING PROTEIN"/>
    <property type="match status" value="1"/>
</dbReference>
<dbReference type="InterPro" id="IPR011990">
    <property type="entry name" value="TPR-like_helical_dom_sf"/>
</dbReference>
<dbReference type="Proteomes" id="UP000054007">
    <property type="component" value="Unassembled WGS sequence"/>
</dbReference>
<dbReference type="EMBL" id="KN880431">
    <property type="protein sequence ID" value="KIY74366.1"/>
    <property type="molecule type" value="Genomic_DNA"/>
</dbReference>
<feature type="repeat" description="PPR" evidence="5">
    <location>
        <begin position="362"/>
        <end position="396"/>
    </location>
</feature>
<comment type="subunit">
    <text evidence="4">Binds to mitochondrial small subunit 15S rRNA.</text>
</comment>
<evidence type="ECO:0000256" key="4">
    <source>
        <dbReference type="ARBA" id="ARBA00044511"/>
    </source>
</evidence>
<comment type="function">
    <text evidence="3">Regulates mitochondrial small subunit maturation by controlling 15S rRNA 5'-end processing. Localizes to the 5' precursor of the 15S rRNA in a position that is subsequently occupied by mS47 in the mature yeast mtSSU. Uses structure and sequence-specific RNA recognition, binding to a single-stranded region of the precursor and specifically recognizing bases -6 to -1. The exchange of Ccm1 for mS47 is coupled to the irreversible removal of precursor rRNA that is accompanied by conformational changes of the mitoribosomal proteins uS5m and mS26. These conformational changes signal completion of 5'-end rRNA processing through protection of the mature 5'-end of the 15S rRNA and stabilization of mS47. The removal of the 5' precursor together with the dissociation of Ccm1 may be catalyzed by the 5'-3' exoribonuclease Pet127. Involved in the specific removal of group I introns in mitochondrial encoded transcripts.</text>
</comment>
<dbReference type="PROSITE" id="PS51375">
    <property type="entry name" value="PPR"/>
    <property type="match status" value="1"/>
</dbReference>
<dbReference type="InterPro" id="IPR002885">
    <property type="entry name" value="PPR_rpt"/>
</dbReference>
<dbReference type="Gene3D" id="1.25.40.10">
    <property type="entry name" value="Tetratricopeptide repeat domain"/>
    <property type="match status" value="2"/>
</dbReference>
<reference evidence="7 8" key="1">
    <citation type="journal article" date="2015" name="Fungal Genet. Biol.">
        <title>Evolution of novel wood decay mechanisms in Agaricales revealed by the genome sequences of Fistulina hepatica and Cylindrobasidium torrendii.</title>
        <authorList>
            <person name="Floudas D."/>
            <person name="Held B.W."/>
            <person name="Riley R."/>
            <person name="Nagy L.G."/>
            <person name="Koehler G."/>
            <person name="Ransdell A.S."/>
            <person name="Younus H."/>
            <person name="Chow J."/>
            <person name="Chiniquy J."/>
            <person name="Lipzen A."/>
            <person name="Tritt A."/>
            <person name="Sun H."/>
            <person name="Haridas S."/>
            <person name="LaButti K."/>
            <person name="Ohm R.A."/>
            <person name="Kues U."/>
            <person name="Blanchette R.A."/>
            <person name="Grigoriev I.V."/>
            <person name="Minto R.E."/>
            <person name="Hibbett D.S."/>
        </authorList>
    </citation>
    <scope>NUCLEOTIDE SEQUENCE [LARGE SCALE GENOMIC DNA]</scope>
    <source>
        <strain evidence="7 8">FP15055 ss-10</strain>
    </source>
</reference>
<protein>
    <recommendedName>
        <fullName evidence="6">Pentatricopeptide repeat-containing protein-mitochondrial domain-containing protein</fullName>
    </recommendedName>
</protein>
<proteinExistence type="inferred from homology"/>
<organism evidence="7 8">
    <name type="scientific">Cylindrobasidium torrendii FP15055 ss-10</name>
    <dbReference type="NCBI Taxonomy" id="1314674"/>
    <lineage>
        <taxon>Eukaryota</taxon>
        <taxon>Fungi</taxon>
        <taxon>Dikarya</taxon>
        <taxon>Basidiomycota</taxon>
        <taxon>Agaricomycotina</taxon>
        <taxon>Agaricomycetes</taxon>
        <taxon>Agaricomycetidae</taxon>
        <taxon>Agaricales</taxon>
        <taxon>Marasmiineae</taxon>
        <taxon>Physalacriaceae</taxon>
        <taxon>Cylindrobasidium</taxon>
    </lineage>
</organism>
<dbReference type="GO" id="GO:0031930">
    <property type="term" value="P:mitochondria-nucleus signaling pathway"/>
    <property type="evidence" value="ECO:0007669"/>
    <property type="project" value="TreeGrafter"/>
</dbReference>
<dbReference type="Pfam" id="PF13812">
    <property type="entry name" value="PPR_3"/>
    <property type="match status" value="2"/>
</dbReference>
<evidence type="ECO:0000313" key="7">
    <source>
        <dbReference type="EMBL" id="KIY74366.1"/>
    </source>
</evidence>
<name>A0A0D7BXJ4_9AGAR</name>
<dbReference type="AlphaFoldDB" id="A0A0D7BXJ4"/>
<evidence type="ECO:0000256" key="3">
    <source>
        <dbReference type="ARBA" id="ARBA00044493"/>
    </source>
</evidence>
<keyword evidence="2" id="KW-0677">Repeat</keyword>
<dbReference type="InterPro" id="IPR057027">
    <property type="entry name" value="TPR_mt"/>
</dbReference>
<dbReference type="PANTHER" id="PTHR47936:SF1">
    <property type="entry name" value="PENTATRICOPEPTIDE REPEAT-CONTAINING PROTEIN GUN1, CHLOROPLASTIC"/>
    <property type="match status" value="1"/>
</dbReference>
<feature type="domain" description="Pentatricopeptide repeat-containing protein-mitochondrial" evidence="6">
    <location>
        <begin position="186"/>
        <end position="319"/>
    </location>
</feature>
<evidence type="ECO:0000313" key="8">
    <source>
        <dbReference type="Proteomes" id="UP000054007"/>
    </source>
</evidence>
<sequence length="447" mass="50139">MKQSGGRPNVETFNLLIRAAALSYGSLECFAILEDMLAVGVKPDVLTFNGILSSCENSKQMFRILEDMKVHNVEPNNESYEHLFRLINSSTSDRTEFALHIMMEMRAKGLEPTLASMEILIEMMVRFGHVHIAYDLIKAFEQDSARMLGLGSWMTCLQGASQVFWVEGVEDCWNHIMSHGSMLPDEGTCMNVLNTAGRFAKPELAASVVEVFRARGVHLQDFHFIPLVEALIESGSIREALQFLPTIRRLGVNTDASSVTQPIVKYLSQNSETLDSIWDHLDAIRDSKELVDAAALNAVVEAAVKLNDLQRAMGAYKSFEDYFATPTIETFHHLFEACTTARHRELGNVLLNNLKELGLPIDAKLFEQMIHLCLIQQQYDDAFFYLEEMKAAGYVPSRRIYVALARKCMHNADGRSGLVLEEMAEAGYPPLTEGPLKRDGVQHKVES</sequence>
<dbReference type="STRING" id="1314674.A0A0D7BXJ4"/>
<evidence type="ECO:0000256" key="1">
    <source>
        <dbReference type="ARBA" id="ARBA00006192"/>
    </source>
</evidence>